<name>A0A8X6RT40_TRICX</name>
<reference evidence="2" key="1">
    <citation type="submission" date="2020-08" db="EMBL/GenBank/DDBJ databases">
        <title>Multicomponent nature underlies the extraordinary mechanical properties of spider dragline silk.</title>
        <authorList>
            <person name="Kono N."/>
            <person name="Nakamura H."/>
            <person name="Mori M."/>
            <person name="Yoshida Y."/>
            <person name="Ohtoshi R."/>
            <person name="Malay A.D."/>
            <person name="Moran D.A.P."/>
            <person name="Tomita M."/>
            <person name="Numata K."/>
            <person name="Arakawa K."/>
        </authorList>
    </citation>
    <scope>NUCLEOTIDE SEQUENCE</scope>
</reference>
<feature type="region of interest" description="Disordered" evidence="1">
    <location>
        <begin position="16"/>
        <end position="45"/>
    </location>
</feature>
<dbReference type="AlphaFoldDB" id="A0A8X6RT40"/>
<comment type="caution">
    <text evidence="2">The sequence shown here is derived from an EMBL/GenBank/DDBJ whole genome shotgun (WGS) entry which is preliminary data.</text>
</comment>
<dbReference type="Proteomes" id="UP000887159">
    <property type="component" value="Unassembled WGS sequence"/>
</dbReference>
<gene>
    <name evidence="2" type="ORF">TNCV_1501501</name>
</gene>
<proteinExistence type="predicted"/>
<dbReference type="EMBL" id="BMAU01021203">
    <property type="protein sequence ID" value="GFX98572.1"/>
    <property type="molecule type" value="Genomic_DNA"/>
</dbReference>
<protein>
    <submittedName>
        <fullName evidence="2">Uncharacterized protein</fullName>
    </submittedName>
</protein>
<keyword evidence="3" id="KW-1185">Reference proteome</keyword>
<evidence type="ECO:0000256" key="1">
    <source>
        <dbReference type="SAM" id="MobiDB-lite"/>
    </source>
</evidence>
<sequence length="190" mass="21965">MDSLFNGRWSFGSAVNKPLMTRPPQSRNSLHDDLPYSRGVKTTSMSPSPYFRTTSWCDRDSSVVKITNSWLECHEFEPCTTEEPPCRGAVESPPLRVKWRMEFQLRCHLTEVQIDGFQIATRVQQEISSSWKSPRYMSGVKETIVAWKRRDEIPLAMFRTGHTRARRRVSKSTLLVHIAMRPSCPHLDLP</sequence>
<organism evidence="2 3">
    <name type="scientific">Trichonephila clavipes</name>
    <name type="common">Golden silk orbweaver</name>
    <name type="synonym">Nephila clavipes</name>
    <dbReference type="NCBI Taxonomy" id="2585209"/>
    <lineage>
        <taxon>Eukaryota</taxon>
        <taxon>Metazoa</taxon>
        <taxon>Ecdysozoa</taxon>
        <taxon>Arthropoda</taxon>
        <taxon>Chelicerata</taxon>
        <taxon>Arachnida</taxon>
        <taxon>Araneae</taxon>
        <taxon>Araneomorphae</taxon>
        <taxon>Entelegynae</taxon>
        <taxon>Araneoidea</taxon>
        <taxon>Nephilidae</taxon>
        <taxon>Trichonephila</taxon>
    </lineage>
</organism>
<accession>A0A8X6RT40</accession>
<evidence type="ECO:0000313" key="2">
    <source>
        <dbReference type="EMBL" id="GFX98572.1"/>
    </source>
</evidence>
<evidence type="ECO:0000313" key="3">
    <source>
        <dbReference type="Proteomes" id="UP000887159"/>
    </source>
</evidence>